<gene>
    <name evidence="1" type="ORF">A0H81_07940</name>
</gene>
<dbReference type="EMBL" id="LUGG01000009">
    <property type="protein sequence ID" value="OBZ72225.1"/>
    <property type="molecule type" value="Genomic_DNA"/>
</dbReference>
<protein>
    <submittedName>
        <fullName evidence="1">Uncharacterized protein</fullName>
    </submittedName>
</protein>
<accession>A0A1C7M5J6</accession>
<reference evidence="1 2" key="1">
    <citation type="submission" date="2016-03" db="EMBL/GenBank/DDBJ databases">
        <title>Whole genome sequencing of Grifola frondosa 9006-11.</title>
        <authorList>
            <person name="Min B."/>
            <person name="Park H."/>
            <person name="Kim J.-G."/>
            <person name="Cho H."/>
            <person name="Oh Y.-L."/>
            <person name="Kong W.-S."/>
            <person name="Choi I.-G."/>
        </authorList>
    </citation>
    <scope>NUCLEOTIDE SEQUENCE [LARGE SCALE GENOMIC DNA]</scope>
    <source>
        <strain evidence="1 2">9006-11</strain>
    </source>
</reference>
<dbReference type="Proteomes" id="UP000092993">
    <property type="component" value="Unassembled WGS sequence"/>
</dbReference>
<name>A0A1C7M5J6_GRIFR</name>
<dbReference type="AlphaFoldDB" id="A0A1C7M5J6"/>
<proteinExistence type="predicted"/>
<comment type="caution">
    <text evidence="1">The sequence shown here is derived from an EMBL/GenBank/DDBJ whole genome shotgun (WGS) entry which is preliminary data.</text>
</comment>
<sequence length="101" mass="11654">MTGMNEVSSLFMIIATEPSLLTYGPAPDATCTKEEYRAIGDPLYGRVKLMCGRKSHGHAHKQIKRIGKKPKIVEDEELICFWERKYTCRVRYTDNLTKSWN</sequence>
<evidence type="ECO:0000313" key="2">
    <source>
        <dbReference type="Proteomes" id="UP000092993"/>
    </source>
</evidence>
<evidence type="ECO:0000313" key="1">
    <source>
        <dbReference type="EMBL" id="OBZ72225.1"/>
    </source>
</evidence>
<keyword evidence="2" id="KW-1185">Reference proteome</keyword>
<organism evidence="1 2">
    <name type="scientific">Grifola frondosa</name>
    <name type="common">Maitake</name>
    <name type="synonym">Polyporus frondosus</name>
    <dbReference type="NCBI Taxonomy" id="5627"/>
    <lineage>
        <taxon>Eukaryota</taxon>
        <taxon>Fungi</taxon>
        <taxon>Dikarya</taxon>
        <taxon>Basidiomycota</taxon>
        <taxon>Agaricomycotina</taxon>
        <taxon>Agaricomycetes</taxon>
        <taxon>Polyporales</taxon>
        <taxon>Grifolaceae</taxon>
        <taxon>Grifola</taxon>
    </lineage>
</organism>